<dbReference type="InterPro" id="IPR015797">
    <property type="entry name" value="NUDIX_hydrolase-like_dom_sf"/>
</dbReference>
<evidence type="ECO:0000256" key="1">
    <source>
        <dbReference type="ARBA" id="ARBA00022801"/>
    </source>
</evidence>
<dbReference type="OrthoDB" id="10249920at2759"/>
<gene>
    <name evidence="3" type="ORF">EDI_144780</name>
</gene>
<proteinExistence type="predicted"/>
<evidence type="ECO:0000313" key="4">
    <source>
        <dbReference type="Proteomes" id="UP000008076"/>
    </source>
</evidence>
<dbReference type="GO" id="GO:0006753">
    <property type="term" value="P:nucleoside phosphate metabolic process"/>
    <property type="evidence" value="ECO:0007669"/>
    <property type="project" value="TreeGrafter"/>
</dbReference>
<dbReference type="KEGG" id="edi:EDI_144780"/>
<dbReference type="eggNOG" id="KOG3041">
    <property type="taxonomic scope" value="Eukaryota"/>
</dbReference>
<dbReference type="InterPro" id="IPR020476">
    <property type="entry name" value="Nudix_hydrolase"/>
</dbReference>
<evidence type="ECO:0000259" key="2">
    <source>
        <dbReference type="PROSITE" id="PS51462"/>
    </source>
</evidence>
<protein>
    <submittedName>
        <fullName evidence="3">ADP-sugar pyrophosphatase, putative</fullName>
        <ecNumber evidence="3">3.6.1.13</ecNumber>
    </submittedName>
</protein>
<dbReference type="GeneID" id="5880344"/>
<dbReference type="RefSeq" id="XP_001735393.1">
    <property type="nucleotide sequence ID" value="XM_001735341.1"/>
</dbReference>
<reference evidence="4" key="1">
    <citation type="submission" date="2007-12" db="EMBL/GenBank/DDBJ databases">
        <title>Annotation of Entamoeba dispar SAW760.</title>
        <authorList>
            <person name="Lorenzi H."/>
            <person name="Inman J."/>
            <person name="Schobel S."/>
            <person name="Amedeo P."/>
            <person name="Caler E."/>
        </authorList>
    </citation>
    <scope>NUCLEOTIDE SEQUENCE [LARGE SCALE GENOMIC DNA]</scope>
    <source>
        <strain evidence="4">ATCC PRA-260 / SAW760</strain>
    </source>
</reference>
<dbReference type="GO" id="GO:0047631">
    <property type="term" value="F:ADP-ribose diphosphatase activity"/>
    <property type="evidence" value="ECO:0007669"/>
    <property type="project" value="UniProtKB-EC"/>
</dbReference>
<keyword evidence="4" id="KW-1185">Reference proteome</keyword>
<accession>B0EAN7</accession>
<keyword evidence="1 3" id="KW-0378">Hydrolase</keyword>
<dbReference type="SUPFAM" id="SSF55811">
    <property type="entry name" value="Nudix"/>
    <property type="match status" value="2"/>
</dbReference>
<dbReference type="EC" id="3.6.1.13" evidence="3"/>
<name>B0EAN7_ENTDS</name>
<dbReference type="Proteomes" id="UP000008076">
    <property type="component" value="Unassembled WGS sequence"/>
</dbReference>
<dbReference type="AlphaFoldDB" id="B0EAN7"/>
<dbReference type="PROSITE" id="PS51462">
    <property type="entry name" value="NUDIX"/>
    <property type="match status" value="1"/>
</dbReference>
<dbReference type="PANTHER" id="PTHR11839">
    <property type="entry name" value="UDP/ADP-SUGAR PYROPHOSPHATASE"/>
    <property type="match status" value="1"/>
</dbReference>
<dbReference type="EMBL" id="DS548486">
    <property type="protein sequence ID" value="EDR28409.1"/>
    <property type="molecule type" value="Genomic_DNA"/>
</dbReference>
<dbReference type="VEuPathDB" id="AmoebaDB:EDI_144780"/>
<dbReference type="GO" id="GO:0019693">
    <property type="term" value="P:ribose phosphate metabolic process"/>
    <property type="evidence" value="ECO:0007669"/>
    <property type="project" value="TreeGrafter"/>
</dbReference>
<dbReference type="Gene3D" id="3.90.79.10">
    <property type="entry name" value="Nucleoside Triphosphate Pyrophosphohydrolase"/>
    <property type="match status" value="2"/>
</dbReference>
<dbReference type="InterPro" id="IPR000086">
    <property type="entry name" value="NUDIX_hydrolase_dom"/>
</dbReference>
<dbReference type="CDD" id="cd18888">
    <property type="entry name" value="NUDIX_ADPRase_Nudt5"/>
    <property type="match status" value="2"/>
</dbReference>
<dbReference type="Pfam" id="PF00293">
    <property type="entry name" value="NUDIX"/>
    <property type="match status" value="2"/>
</dbReference>
<sequence>MSFELLEYNTPKGTRKWECISRKSKKLSGLDVDAVELVPIIYYPVSKKPTSLVFIREFRVPVNTMVWQLAAGLIDPNETVESSAKRELKEETGYVAEKVLKVSKRVAAAPAESDTYVQYVSLLINGDAPENQNPEQELELSEDITVHIVPLKEVEDFLSKRSEAGETVEARLFCFACSVFIREFRVPVNTMVWQLAAGLIDPNETVESSAKRELKEETGYVAEKVLKVSKRVAAAPAESDTYVQYVSLLINGDAPENQNPEQELELSEDITVHIVPLKEVEDFLSKRSEAGETVEARLFCFACSGYIMNYNE</sequence>
<evidence type="ECO:0000313" key="3">
    <source>
        <dbReference type="EMBL" id="EDR28409.1"/>
    </source>
</evidence>
<organism evidence="4">
    <name type="scientific">Entamoeba dispar (strain ATCC PRA-260 / SAW760)</name>
    <dbReference type="NCBI Taxonomy" id="370354"/>
    <lineage>
        <taxon>Eukaryota</taxon>
        <taxon>Amoebozoa</taxon>
        <taxon>Evosea</taxon>
        <taxon>Archamoebae</taxon>
        <taxon>Mastigamoebida</taxon>
        <taxon>Entamoebidae</taxon>
        <taxon>Entamoeba</taxon>
    </lineage>
</organism>
<dbReference type="PANTHER" id="PTHR11839:SF1">
    <property type="entry name" value="ADP-SUGAR PYROPHOSPHATASE"/>
    <property type="match status" value="1"/>
</dbReference>
<feature type="domain" description="Nudix hydrolase" evidence="2">
    <location>
        <begin position="141"/>
        <end position="298"/>
    </location>
</feature>
<dbReference type="PRINTS" id="PR00502">
    <property type="entry name" value="NUDIXFAMILY"/>
</dbReference>